<feature type="region of interest" description="Disordered" evidence="1">
    <location>
        <begin position="69"/>
        <end position="99"/>
    </location>
</feature>
<evidence type="ECO:0000313" key="3">
    <source>
        <dbReference type="EMBL" id="MFD0801586.1"/>
    </source>
</evidence>
<evidence type="ECO:0000313" key="4">
    <source>
        <dbReference type="Proteomes" id="UP001596956"/>
    </source>
</evidence>
<name>A0ABW3BF61_9ACTN</name>
<gene>
    <name evidence="3" type="ORF">ACFQZU_09690</name>
</gene>
<feature type="compositionally biased region" description="Acidic residues" evidence="1">
    <location>
        <begin position="72"/>
        <end position="82"/>
    </location>
</feature>
<protein>
    <recommendedName>
        <fullName evidence="5">Secreted protein</fullName>
    </recommendedName>
</protein>
<keyword evidence="2" id="KW-0812">Transmembrane</keyword>
<accession>A0ABW3BF61</accession>
<keyword evidence="4" id="KW-1185">Reference proteome</keyword>
<reference evidence="4" key="1">
    <citation type="journal article" date="2019" name="Int. J. Syst. Evol. Microbiol.">
        <title>The Global Catalogue of Microorganisms (GCM) 10K type strain sequencing project: providing services to taxonomists for standard genome sequencing and annotation.</title>
        <authorList>
            <consortium name="The Broad Institute Genomics Platform"/>
            <consortium name="The Broad Institute Genome Sequencing Center for Infectious Disease"/>
            <person name="Wu L."/>
            <person name="Ma J."/>
        </authorList>
    </citation>
    <scope>NUCLEOTIDE SEQUENCE [LARGE SCALE GENOMIC DNA]</scope>
    <source>
        <strain evidence="4">CCUG 63369</strain>
    </source>
</reference>
<dbReference type="Proteomes" id="UP001596956">
    <property type="component" value="Unassembled WGS sequence"/>
</dbReference>
<evidence type="ECO:0008006" key="5">
    <source>
        <dbReference type="Google" id="ProtNLM"/>
    </source>
</evidence>
<keyword evidence="2" id="KW-0472">Membrane</keyword>
<dbReference type="EMBL" id="JBHTHR010000253">
    <property type="protein sequence ID" value="MFD0801586.1"/>
    <property type="molecule type" value="Genomic_DNA"/>
</dbReference>
<evidence type="ECO:0000256" key="2">
    <source>
        <dbReference type="SAM" id="Phobius"/>
    </source>
</evidence>
<organism evidence="3 4">
    <name type="scientific">Streptomonospora algeriensis</name>
    <dbReference type="NCBI Taxonomy" id="995084"/>
    <lineage>
        <taxon>Bacteria</taxon>
        <taxon>Bacillati</taxon>
        <taxon>Actinomycetota</taxon>
        <taxon>Actinomycetes</taxon>
        <taxon>Streptosporangiales</taxon>
        <taxon>Nocardiopsidaceae</taxon>
        <taxon>Streptomonospora</taxon>
    </lineage>
</organism>
<keyword evidence="2" id="KW-1133">Transmembrane helix</keyword>
<sequence length="99" mass="10509">MSLVIGMIAVIVLVAFFSVLLGMLVAASIGIRRSDRGRYRALRNGDDERPFSGAGRSLSGLRFVENGSVPEAADDENDEEKDYGDGDGSSHRGSPHAVA</sequence>
<feature type="transmembrane region" description="Helical" evidence="2">
    <location>
        <begin position="6"/>
        <end position="31"/>
    </location>
</feature>
<proteinExistence type="predicted"/>
<evidence type="ECO:0000256" key="1">
    <source>
        <dbReference type="SAM" id="MobiDB-lite"/>
    </source>
</evidence>
<comment type="caution">
    <text evidence="3">The sequence shown here is derived from an EMBL/GenBank/DDBJ whole genome shotgun (WGS) entry which is preliminary data.</text>
</comment>